<organism evidence="1 2">
    <name type="scientific">Ascosphaera apis ARSEF 7405</name>
    <dbReference type="NCBI Taxonomy" id="392613"/>
    <lineage>
        <taxon>Eukaryota</taxon>
        <taxon>Fungi</taxon>
        <taxon>Dikarya</taxon>
        <taxon>Ascomycota</taxon>
        <taxon>Pezizomycotina</taxon>
        <taxon>Eurotiomycetes</taxon>
        <taxon>Eurotiomycetidae</taxon>
        <taxon>Onygenales</taxon>
        <taxon>Ascosphaeraceae</taxon>
        <taxon>Ascosphaera</taxon>
    </lineage>
</organism>
<evidence type="ECO:0000313" key="2">
    <source>
        <dbReference type="Proteomes" id="UP000242877"/>
    </source>
</evidence>
<keyword evidence="2" id="KW-1185">Reference proteome</keyword>
<protein>
    <recommendedName>
        <fullName evidence="3">Dockerin type 1</fullName>
    </recommendedName>
</protein>
<gene>
    <name evidence="1" type="ORF">AAP_06271</name>
</gene>
<name>A0A162HZU3_9EURO</name>
<accession>A0A162HZU3</accession>
<dbReference type="Pfam" id="PF15892">
    <property type="entry name" value="BNR_4"/>
    <property type="match status" value="2"/>
</dbReference>
<reference evidence="1 2" key="1">
    <citation type="journal article" date="2016" name="Genome Biol. Evol.">
        <title>Divergent and convergent evolution of fungal pathogenicity.</title>
        <authorList>
            <person name="Shang Y."/>
            <person name="Xiao G."/>
            <person name="Zheng P."/>
            <person name="Cen K."/>
            <person name="Zhan S."/>
            <person name="Wang C."/>
        </authorList>
    </citation>
    <scope>NUCLEOTIDE SEQUENCE [LARGE SCALE GENOMIC DNA]</scope>
    <source>
        <strain evidence="1 2">ARSEF 7405</strain>
    </source>
</reference>
<dbReference type="OrthoDB" id="4540443at2759"/>
<evidence type="ECO:0008006" key="3">
    <source>
        <dbReference type="Google" id="ProtNLM"/>
    </source>
</evidence>
<dbReference type="Proteomes" id="UP000242877">
    <property type="component" value="Unassembled WGS sequence"/>
</dbReference>
<evidence type="ECO:0000313" key="1">
    <source>
        <dbReference type="EMBL" id="KZZ86743.1"/>
    </source>
</evidence>
<sequence>MVSPSISYLGDDPSTVHRLNACAYQQSALTTGFGFQYAAFYIEKEHRSPRLVTLARRRIDDASLEAWQHLTFHDYEQTTDDGHNTISIGICSADGTIHIAFDHHSDPLKYRVSRPGLAKDARSESWVAESFGPICKRLPGISNALSEMMEEVTYPRFIDADDRMFLEYRVGKAGAGSDVLFVYDPSSTDAGWGSFTEIITTLDSNNLASGIHSQHAQLRAKEIPRNSGIMNQEAQFIDDAGGVHVLNRENTSGKERWYHYHGDASQGWKSIALPHICPTATGPRGKLVYFKDKDLALYMLPSNTTDELILVKGLNVASEDPTEFTTIWKDAGYAGEPLIDEVALRDHARLSVFIIKQECDAKRKIAVLDFDLNDLLKE</sequence>
<comment type="caution">
    <text evidence="1">The sequence shown here is derived from an EMBL/GenBank/DDBJ whole genome shotgun (WGS) entry which is preliminary data.</text>
</comment>
<dbReference type="EMBL" id="AZGZ01000049">
    <property type="protein sequence ID" value="KZZ86743.1"/>
    <property type="molecule type" value="Genomic_DNA"/>
</dbReference>
<dbReference type="AlphaFoldDB" id="A0A162HZU3"/>
<proteinExistence type="predicted"/>
<dbReference type="VEuPathDB" id="FungiDB:AAP_06271"/>